<accession>A0ABV0YFJ6</accession>
<dbReference type="Proteomes" id="UP001469553">
    <property type="component" value="Unassembled WGS sequence"/>
</dbReference>
<proteinExistence type="predicted"/>
<keyword evidence="2" id="KW-1185">Reference proteome</keyword>
<organism evidence="1 2">
    <name type="scientific">Ameca splendens</name>
    <dbReference type="NCBI Taxonomy" id="208324"/>
    <lineage>
        <taxon>Eukaryota</taxon>
        <taxon>Metazoa</taxon>
        <taxon>Chordata</taxon>
        <taxon>Craniata</taxon>
        <taxon>Vertebrata</taxon>
        <taxon>Euteleostomi</taxon>
        <taxon>Actinopterygii</taxon>
        <taxon>Neopterygii</taxon>
        <taxon>Teleostei</taxon>
        <taxon>Neoteleostei</taxon>
        <taxon>Acanthomorphata</taxon>
        <taxon>Ovalentaria</taxon>
        <taxon>Atherinomorphae</taxon>
        <taxon>Cyprinodontiformes</taxon>
        <taxon>Goodeidae</taxon>
        <taxon>Ameca</taxon>
    </lineage>
</organism>
<evidence type="ECO:0000313" key="2">
    <source>
        <dbReference type="Proteomes" id="UP001469553"/>
    </source>
</evidence>
<evidence type="ECO:0000313" key="1">
    <source>
        <dbReference type="EMBL" id="MEQ2292481.1"/>
    </source>
</evidence>
<dbReference type="EMBL" id="JAHRIP010030379">
    <property type="protein sequence ID" value="MEQ2292481.1"/>
    <property type="molecule type" value="Genomic_DNA"/>
</dbReference>
<protein>
    <submittedName>
        <fullName evidence="1">Uncharacterized protein</fullName>
    </submittedName>
</protein>
<gene>
    <name evidence="1" type="ORF">AMECASPLE_023483</name>
</gene>
<sequence>MPTLTITMETSVSRINSMEKNRSRQGVVGMYVCVCFIILNSRLNDTYCNNFILIDPYRCAEKIITSQCEDISEAHKFAFPRWSLRKRMIFWISEIEASGQRQPYLTFMLVLQDGSAEPRMRSSLCAARRLKRFPVVAHILCGSNITALQHKCPSLSLCRVSTQEEINSQCRSNLAFQSMS</sequence>
<reference evidence="1 2" key="1">
    <citation type="submission" date="2021-06" db="EMBL/GenBank/DDBJ databases">
        <authorList>
            <person name="Palmer J.M."/>
        </authorList>
    </citation>
    <scope>NUCLEOTIDE SEQUENCE [LARGE SCALE GENOMIC DNA]</scope>
    <source>
        <strain evidence="1 2">AS_MEX2019</strain>
        <tissue evidence="1">Muscle</tissue>
    </source>
</reference>
<comment type="caution">
    <text evidence="1">The sequence shown here is derived from an EMBL/GenBank/DDBJ whole genome shotgun (WGS) entry which is preliminary data.</text>
</comment>
<name>A0ABV0YFJ6_9TELE</name>